<evidence type="ECO:0000313" key="3">
    <source>
        <dbReference type="Proteomes" id="UP001623348"/>
    </source>
</evidence>
<evidence type="ECO:0000256" key="1">
    <source>
        <dbReference type="SAM" id="MobiDB-lite"/>
    </source>
</evidence>
<protein>
    <submittedName>
        <fullName evidence="2">Mitochondrial enolase superfamily member 1</fullName>
    </submittedName>
</protein>
<comment type="caution">
    <text evidence="2">The sequence shown here is derived from an EMBL/GenBank/DDBJ whole genome shotgun (WGS) entry which is preliminary data.</text>
</comment>
<dbReference type="Proteomes" id="UP001623348">
    <property type="component" value="Unassembled WGS sequence"/>
</dbReference>
<evidence type="ECO:0000313" key="2">
    <source>
        <dbReference type="EMBL" id="GAB0184206.1"/>
    </source>
</evidence>
<keyword evidence="3" id="KW-1185">Reference proteome</keyword>
<proteinExistence type="predicted"/>
<name>A0ABC9WG30_GRUJA</name>
<reference evidence="2 3" key="1">
    <citation type="submission" date="2024-06" db="EMBL/GenBank/DDBJ databases">
        <title>The draft genome of Grus japonensis, version 3.</title>
        <authorList>
            <person name="Nabeshima K."/>
            <person name="Suzuki S."/>
            <person name="Onuma M."/>
        </authorList>
    </citation>
    <scope>NUCLEOTIDE SEQUENCE [LARGE SCALE GENOMIC DNA]</scope>
    <source>
        <strain evidence="2 3">451A</strain>
    </source>
</reference>
<dbReference type="PANTHER" id="PTHR33332">
    <property type="entry name" value="REVERSE TRANSCRIPTASE DOMAIN-CONTAINING PROTEIN"/>
    <property type="match status" value="1"/>
</dbReference>
<sequence>MLTIVSESIWVTSASLNSPSGKTVYVILQIRHWSYCSRAINRQHIERTLGKFANDTKLCGVVNTLEGKDAIQRDLDRLERWAHVNHMKFSKAKCKALHVGRRNPKHNNRLGREWIESSSEEEDLGVLVDKKLNMSQQCALTAQKQYPGLHQKKHDQRVEGGDSAPLLCSHETPPAVLHPALGPPT</sequence>
<feature type="region of interest" description="Disordered" evidence="1">
    <location>
        <begin position="145"/>
        <end position="185"/>
    </location>
</feature>
<gene>
    <name evidence="2" type="ORF">GRJ2_000885900</name>
</gene>
<dbReference type="EMBL" id="BAAFJT010000002">
    <property type="protein sequence ID" value="GAB0184206.1"/>
    <property type="molecule type" value="Genomic_DNA"/>
</dbReference>
<organism evidence="2 3">
    <name type="scientific">Grus japonensis</name>
    <name type="common">Japanese crane</name>
    <name type="synonym">Red-crowned crane</name>
    <dbReference type="NCBI Taxonomy" id="30415"/>
    <lineage>
        <taxon>Eukaryota</taxon>
        <taxon>Metazoa</taxon>
        <taxon>Chordata</taxon>
        <taxon>Craniata</taxon>
        <taxon>Vertebrata</taxon>
        <taxon>Euteleostomi</taxon>
        <taxon>Archelosauria</taxon>
        <taxon>Archosauria</taxon>
        <taxon>Dinosauria</taxon>
        <taxon>Saurischia</taxon>
        <taxon>Theropoda</taxon>
        <taxon>Coelurosauria</taxon>
        <taxon>Aves</taxon>
        <taxon>Neognathae</taxon>
        <taxon>Neoaves</taxon>
        <taxon>Gruiformes</taxon>
        <taxon>Gruidae</taxon>
        <taxon>Grus</taxon>
    </lineage>
</organism>
<dbReference type="AlphaFoldDB" id="A0ABC9WG30"/>
<accession>A0ABC9WG30</accession>